<feature type="chain" id="PRO_5018070947" evidence="1">
    <location>
        <begin position="20"/>
        <end position="202"/>
    </location>
</feature>
<evidence type="ECO:0000313" key="3">
    <source>
        <dbReference type="Proteomes" id="UP000265509"/>
    </source>
</evidence>
<evidence type="ECO:0000313" key="2">
    <source>
        <dbReference type="EMBL" id="RLQ21132.1"/>
    </source>
</evidence>
<protein>
    <submittedName>
        <fullName evidence="2">Delta-aminolevulinic acid dehydratase</fullName>
    </submittedName>
</protein>
<evidence type="ECO:0000256" key="1">
    <source>
        <dbReference type="SAM" id="SignalP"/>
    </source>
</evidence>
<reference evidence="2 3" key="1">
    <citation type="submission" date="2018-07" db="EMBL/GenBank/DDBJ databases">
        <title>Halioglobus sp. genome submission.</title>
        <authorList>
            <person name="Ye M.-Q."/>
            <person name="Du Z.-J."/>
        </authorList>
    </citation>
    <scope>NUCLEOTIDE SEQUENCE [LARGE SCALE GENOMIC DNA]</scope>
    <source>
        <strain evidence="2 3">U0301</strain>
    </source>
</reference>
<dbReference type="RefSeq" id="WP_117955655.1">
    <property type="nucleotide sequence ID" value="NZ_QRAN01000015.1"/>
</dbReference>
<name>A0A3L7DZ47_9GAMM</name>
<keyword evidence="3" id="KW-1185">Reference proteome</keyword>
<dbReference type="AlphaFoldDB" id="A0A3L7DZ47"/>
<comment type="caution">
    <text evidence="2">The sequence shown here is derived from an EMBL/GenBank/DDBJ whole genome shotgun (WGS) entry which is preliminary data.</text>
</comment>
<sequence>MFKRCCLALSLFTAAPAWAECECLWQGSFSDVQHETDLVVAGRIVSGKGNSVDLDISHTLRGSSPGERIRIWLKTADYCRPEAGLFPPESSWVMALQRIDESVPGGFNPGTPNISYGRIGDYQLSSCGGYWLQLQGNLVTGALVDSPRWVREPKMTPVLLDLVTSFVNGEVTASALLEASREDPALRELRLDTRAFLRGDGD</sequence>
<keyword evidence="1" id="KW-0732">Signal</keyword>
<gene>
    <name evidence="2" type="ORF">DWB85_13670</name>
</gene>
<accession>A0A3L7DZ47</accession>
<dbReference type="OrthoDB" id="5733485at2"/>
<proteinExistence type="predicted"/>
<feature type="signal peptide" evidence="1">
    <location>
        <begin position="1"/>
        <end position="19"/>
    </location>
</feature>
<organism evidence="2 3">
    <name type="scientific">Seongchinamella sediminis</name>
    <dbReference type="NCBI Taxonomy" id="2283635"/>
    <lineage>
        <taxon>Bacteria</taxon>
        <taxon>Pseudomonadati</taxon>
        <taxon>Pseudomonadota</taxon>
        <taxon>Gammaproteobacteria</taxon>
        <taxon>Cellvibrionales</taxon>
        <taxon>Halieaceae</taxon>
        <taxon>Seongchinamella</taxon>
    </lineage>
</organism>
<dbReference type="Proteomes" id="UP000265509">
    <property type="component" value="Unassembled WGS sequence"/>
</dbReference>
<dbReference type="EMBL" id="QRAN01000015">
    <property type="protein sequence ID" value="RLQ21132.1"/>
    <property type="molecule type" value="Genomic_DNA"/>
</dbReference>